<evidence type="ECO:0000313" key="5">
    <source>
        <dbReference type="EMBL" id="CAD5210113.1"/>
    </source>
</evidence>
<dbReference type="AlphaFoldDB" id="A0A811K355"/>
<evidence type="ECO:0000256" key="1">
    <source>
        <dbReference type="ARBA" id="ARBA00005857"/>
    </source>
</evidence>
<dbReference type="EMBL" id="CAJFDH010000002">
    <property type="protein sequence ID" value="CAD5210113.1"/>
    <property type="molecule type" value="Genomic_DNA"/>
</dbReference>
<dbReference type="EMBL" id="CAJFCW020000002">
    <property type="protein sequence ID" value="CAG9090698.1"/>
    <property type="molecule type" value="Genomic_DNA"/>
</dbReference>
<name>A0A811K355_9BILA</name>
<dbReference type="CDD" id="cd05804">
    <property type="entry name" value="StaR_like"/>
    <property type="match status" value="1"/>
</dbReference>
<comment type="similarity">
    <text evidence="1">Belongs to the TTC38 family.</text>
</comment>
<dbReference type="OrthoDB" id="1427555at2759"/>
<dbReference type="Proteomes" id="UP000614601">
    <property type="component" value="Unassembled WGS sequence"/>
</dbReference>
<gene>
    <name evidence="5" type="ORF">BOKJ2_LOCUS3025</name>
</gene>
<protein>
    <recommendedName>
        <fullName evidence="2">Tetratricopeptide repeat protein 38</fullName>
    </recommendedName>
</protein>
<sequence length="461" mass="52662">MGSWCAENLRDVQAWKDEGLPTTTVNNESAKLYDAVLRQLVSWIDCEQVGGLMKSMEDLQKAEPESVLARCLLYGIEALGSNTSVIKNNEFKQNIDNLVNDAHKYGNSREQQHSEAVKCFAYGDMSKACSIWEDILKQYPNDLMAIKFAHDGYFFQGDAKGKLTSVSRVIDKWDSSKPCYGYLYGIQAFGYEENLDYENGKKSGFKGLEYNKQDAWSTHAIAHCHEMLGEYEDGIKFMESTVNNWEPCWMIACHNFWHNALFYIEKGDYESALTIYDEQIGRRSKSGAMLDLVDAASLLQRLKMEKFDVGKERWAFLIDLLEPHHDNHTLAFNDAHIAMVYSNCDDSKTKELLDSINNFDSPSQQGRIVGNVGRIICEAVDSYNADRFNECFDKLFPIRHDIYTIGGSNAQRDVFNQIIVRSGLMSTSAQHNELVKTAIEERRTLKVHSPLMDRIVRQFLK</sequence>
<evidence type="ECO:0000256" key="4">
    <source>
        <dbReference type="ARBA" id="ARBA00022803"/>
    </source>
</evidence>
<keyword evidence="3" id="KW-0677">Repeat</keyword>
<dbReference type="PANTHER" id="PTHR16263:SF4">
    <property type="entry name" value="TETRATRICOPEPTIDE REPEAT PROTEIN 38"/>
    <property type="match status" value="1"/>
</dbReference>
<proteinExistence type="inferred from homology"/>
<dbReference type="InterPro" id="IPR033891">
    <property type="entry name" value="TTC38"/>
</dbReference>
<accession>A0A811K355</accession>
<dbReference type="Gene3D" id="1.25.40.10">
    <property type="entry name" value="Tetratricopeptide repeat domain"/>
    <property type="match status" value="1"/>
</dbReference>
<evidence type="ECO:0000256" key="2">
    <source>
        <dbReference type="ARBA" id="ARBA00019992"/>
    </source>
</evidence>
<evidence type="ECO:0000313" key="6">
    <source>
        <dbReference type="Proteomes" id="UP000614601"/>
    </source>
</evidence>
<dbReference type="SUPFAM" id="SSF48452">
    <property type="entry name" value="TPR-like"/>
    <property type="match status" value="1"/>
</dbReference>
<organism evidence="5 6">
    <name type="scientific">Bursaphelenchus okinawaensis</name>
    <dbReference type="NCBI Taxonomy" id="465554"/>
    <lineage>
        <taxon>Eukaryota</taxon>
        <taxon>Metazoa</taxon>
        <taxon>Ecdysozoa</taxon>
        <taxon>Nematoda</taxon>
        <taxon>Chromadorea</taxon>
        <taxon>Rhabditida</taxon>
        <taxon>Tylenchina</taxon>
        <taxon>Tylenchomorpha</taxon>
        <taxon>Aphelenchoidea</taxon>
        <taxon>Aphelenchoididae</taxon>
        <taxon>Bursaphelenchus</taxon>
    </lineage>
</organism>
<evidence type="ECO:0000256" key="3">
    <source>
        <dbReference type="ARBA" id="ARBA00022737"/>
    </source>
</evidence>
<reference evidence="5" key="1">
    <citation type="submission" date="2020-09" db="EMBL/GenBank/DDBJ databases">
        <authorList>
            <person name="Kikuchi T."/>
        </authorList>
    </citation>
    <scope>NUCLEOTIDE SEQUENCE</scope>
    <source>
        <strain evidence="5">SH1</strain>
    </source>
</reference>
<comment type="caution">
    <text evidence="5">The sequence shown here is derived from an EMBL/GenBank/DDBJ whole genome shotgun (WGS) entry which is preliminary data.</text>
</comment>
<dbReference type="Proteomes" id="UP000783686">
    <property type="component" value="Unassembled WGS sequence"/>
</dbReference>
<keyword evidence="6" id="KW-1185">Reference proteome</keyword>
<keyword evidence="4" id="KW-0802">TPR repeat</keyword>
<dbReference type="InterPro" id="IPR011990">
    <property type="entry name" value="TPR-like_helical_dom_sf"/>
</dbReference>
<dbReference type="PANTHER" id="PTHR16263">
    <property type="entry name" value="TETRATRICOPEPTIDE REPEAT PROTEIN 38"/>
    <property type="match status" value="1"/>
</dbReference>